<protein>
    <submittedName>
        <fullName evidence="2">Uncharacterized protein</fullName>
    </submittedName>
</protein>
<sequence>MASTNSSVDGWDLKPDGEDLEAAHPRRQSFKGDDIANPEVLNELETCFRISERFANLRKKQAKERDWQNALQEHIFTAYQSNDGGSDPFKESNMQRRWELHQETHWTEFNQSSPSDFRDGKSTLTYPVPDFTYGFPIIDITDPVYEPYLKHRLIENFSLPTLHKLREASVLSSPRKALAQWKSSKPTNDQMGGSDLMCFPWAVVEVKSAAKDASIERMCYCQAANASAAALSIREKLHLASKKSDPKLEALVIFSFTCVGTHVKLWLTYTSPEEKVVMQCIWATSLEISWGVFVLRMVLKNMQEWVNQEVRPELARWIEGARGCTTPKVFLSSGGGLIERSRRSASHESHSERPTDSPSLRKSYSSLKYVAKYSQETSQMIRSAAPSPMLSSFSSEYEDEDEEVEEYDDYKDEDYNEEDEDSENSVDEGYYSSQKKKTRKKVTPIASRQSHHSGLTRTTVICSKSDDKGIVNKISSLSFSGKKR</sequence>
<feature type="region of interest" description="Disordered" evidence="1">
    <location>
        <begin position="382"/>
        <end position="462"/>
    </location>
</feature>
<keyword evidence="3" id="KW-1185">Reference proteome</keyword>
<feature type="compositionally biased region" description="Acidic residues" evidence="1">
    <location>
        <begin position="396"/>
        <end position="426"/>
    </location>
</feature>
<dbReference type="GeneID" id="19121076"/>
<dbReference type="AlphaFoldDB" id="W6Z410"/>
<dbReference type="OrthoDB" id="5081713at2759"/>
<dbReference type="eggNOG" id="ENOG502SUM9">
    <property type="taxonomic scope" value="Eukaryota"/>
</dbReference>
<gene>
    <name evidence="2" type="ORF">COCMIDRAFT_27181</name>
</gene>
<organism evidence="2 3">
    <name type="scientific">Bipolaris oryzae ATCC 44560</name>
    <dbReference type="NCBI Taxonomy" id="930090"/>
    <lineage>
        <taxon>Eukaryota</taxon>
        <taxon>Fungi</taxon>
        <taxon>Dikarya</taxon>
        <taxon>Ascomycota</taxon>
        <taxon>Pezizomycotina</taxon>
        <taxon>Dothideomycetes</taxon>
        <taxon>Pleosporomycetidae</taxon>
        <taxon>Pleosporales</taxon>
        <taxon>Pleosporineae</taxon>
        <taxon>Pleosporaceae</taxon>
        <taxon>Bipolaris</taxon>
    </lineage>
</organism>
<feature type="compositionally biased region" description="Polar residues" evidence="1">
    <location>
        <begin position="446"/>
        <end position="462"/>
    </location>
</feature>
<dbReference type="HOGENOM" id="CLU_481442_0_0_1"/>
<dbReference type="KEGG" id="bor:COCMIDRAFT_27181"/>
<accession>W6Z410</accession>
<dbReference type="STRING" id="930090.W6Z410"/>
<name>W6Z410_COCMI</name>
<evidence type="ECO:0000256" key="1">
    <source>
        <dbReference type="SAM" id="MobiDB-lite"/>
    </source>
</evidence>
<evidence type="ECO:0000313" key="2">
    <source>
        <dbReference type="EMBL" id="EUC44473.1"/>
    </source>
</evidence>
<dbReference type="Proteomes" id="UP000054032">
    <property type="component" value="Unassembled WGS sequence"/>
</dbReference>
<dbReference type="EMBL" id="KI964003">
    <property type="protein sequence ID" value="EUC44473.1"/>
    <property type="molecule type" value="Genomic_DNA"/>
</dbReference>
<proteinExistence type="predicted"/>
<evidence type="ECO:0000313" key="3">
    <source>
        <dbReference type="Proteomes" id="UP000054032"/>
    </source>
</evidence>
<feature type="compositionally biased region" description="Basic and acidic residues" evidence="1">
    <location>
        <begin position="340"/>
        <end position="355"/>
    </location>
</feature>
<dbReference type="RefSeq" id="XP_007688977.1">
    <property type="nucleotide sequence ID" value="XM_007690787.1"/>
</dbReference>
<reference evidence="2 3" key="1">
    <citation type="journal article" date="2013" name="PLoS Genet.">
        <title>Comparative genome structure, secondary metabolite, and effector coding capacity across Cochliobolus pathogens.</title>
        <authorList>
            <person name="Condon B.J."/>
            <person name="Leng Y."/>
            <person name="Wu D."/>
            <person name="Bushley K.E."/>
            <person name="Ohm R.A."/>
            <person name="Otillar R."/>
            <person name="Martin J."/>
            <person name="Schackwitz W."/>
            <person name="Grimwood J."/>
            <person name="MohdZainudin N."/>
            <person name="Xue C."/>
            <person name="Wang R."/>
            <person name="Manning V.A."/>
            <person name="Dhillon B."/>
            <person name="Tu Z.J."/>
            <person name="Steffenson B.J."/>
            <person name="Salamov A."/>
            <person name="Sun H."/>
            <person name="Lowry S."/>
            <person name="LaButti K."/>
            <person name="Han J."/>
            <person name="Copeland A."/>
            <person name="Lindquist E."/>
            <person name="Barry K."/>
            <person name="Schmutz J."/>
            <person name="Baker S.E."/>
            <person name="Ciuffetti L.M."/>
            <person name="Grigoriev I.V."/>
            <person name="Zhong S."/>
            <person name="Turgeon B.G."/>
        </authorList>
    </citation>
    <scope>NUCLEOTIDE SEQUENCE [LARGE SCALE GENOMIC DNA]</scope>
    <source>
        <strain evidence="2 3">ATCC 44560</strain>
    </source>
</reference>
<feature type="region of interest" description="Disordered" evidence="1">
    <location>
        <begin position="340"/>
        <end position="361"/>
    </location>
</feature>